<dbReference type="InterPro" id="IPR011032">
    <property type="entry name" value="GroES-like_sf"/>
</dbReference>
<comment type="caution">
    <text evidence="3">The sequence shown here is derived from an EMBL/GenBank/DDBJ whole genome shotgun (WGS) entry which is preliminary data.</text>
</comment>
<accession>A0ABP5UW06</accession>
<name>A0ABP5UW06_9ACTN</name>
<keyword evidence="1" id="KW-0560">Oxidoreductase</keyword>
<feature type="domain" description="Enoyl reductase (ER)" evidence="2">
    <location>
        <begin position="29"/>
        <end position="350"/>
    </location>
</feature>
<dbReference type="InterPro" id="IPR002364">
    <property type="entry name" value="Quin_OxRdtase/zeta-crystal_CS"/>
</dbReference>
<dbReference type="PANTHER" id="PTHR11695:SF294">
    <property type="entry name" value="RETICULON-4-INTERACTING PROTEIN 1, MITOCHONDRIAL"/>
    <property type="match status" value="1"/>
</dbReference>
<dbReference type="InterPro" id="IPR036291">
    <property type="entry name" value="NAD(P)-bd_dom_sf"/>
</dbReference>
<reference evidence="4" key="1">
    <citation type="journal article" date="2019" name="Int. J. Syst. Evol. Microbiol.">
        <title>The Global Catalogue of Microorganisms (GCM) 10K type strain sequencing project: providing services to taxonomists for standard genome sequencing and annotation.</title>
        <authorList>
            <consortium name="The Broad Institute Genomics Platform"/>
            <consortium name="The Broad Institute Genome Sequencing Center for Infectious Disease"/>
            <person name="Wu L."/>
            <person name="Ma J."/>
        </authorList>
    </citation>
    <scope>NUCLEOTIDE SEQUENCE [LARGE SCALE GENOMIC DNA]</scope>
    <source>
        <strain evidence="4">JCM 3272</strain>
    </source>
</reference>
<dbReference type="PROSITE" id="PS01162">
    <property type="entry name" value="QOR_ZETA_CRYSTAL"/>
    <property type="match status" value="1"/>
</dbReference>
<dbReference type="PANTHER" id="PTHR11695">
    <property type="entry name" value="ALCOHOL DEHYDROGENASE RELATED"/>
    <property type="match status" value="1"/>
</dbReference>
<dbReference type="Pfam" id="PF13602">
    <property type="entry name" value="ADH_zinc_N_2"/>
    <property type="match status" value="1"/>
</dbReference>
<dbReference type="SUPFAM" id="SSF51735">
    <property type="entry name" value="NAD(P)-binding Rossmann-fold domains"/>
    <property type="match status" value="1"/>
</dbReference>
<dbReference type="EMBL" id="BAAARV010000110">
    <property type="protein sequence ID" value="GAA2388027.1"/>
    <property type="molecule type" value="Genomic_DNA"/>
</dbReference>
<dbReference type="Pfam" id="PF08240">
    <property type="entry name" value="ADH_N"/>
    <property type="match status" value="1"/>
</dbReference>
<keyword evidence="4" id="KW-1185">Reference proteome</keyword>
<gene>
    <name evidence="3" type="ORF">GCM10010170_099210</name>
</gene>
<dbReference type="Gene3D" id="3.40.50.720">
    <property type="entry name" value="NAD(P)-binding Rossmann-like Domain"/>
    <property type="match status" value="1"/>
</dbReference>
<dbReference type="Gene3D" id="3.90.180.10">
    <property type="entry name" value="Medium-chain alcohol dehydrogenases, catalytic domain"/>
    <property type="match status" value="1"/>
</dbReference>
<evidence type="ECO:0000256" key="1">
    <source>
        <dbReference type="ARBA" id="ARBA00023002"/>
    </source>
</evidence>
<evidence type="ECO:0000313" key="3">
    <source>
        <dbReference type="EMBL" id="GAA2388027.1"/>
    </source>
</evidence>
<dbReference type="InterPro" id="IPR050700">
    <property type="entry name" value="YIM1/Zinc_Alcohol_DH_Fams"/>
</dbReference>
<dbReference type="SMART" id="SM00829">
    <property type="entry name" value="PKS_ER"/>
    <property type="match status" value="1"/>
</dbReference>
<dbReference type="InterPro" id="IPR013154">
    <property type="entry name" value="ADH-like_N"/>
</dbReference>
<dbReference type="CDD" id="cd08267">
    <property type="entry name" value="MDR1"/>
    <property type="match status" value="1"/>
</dbReference>
<evidence type="ECO:0000259" key="2">
    <source>
        <dbReference type="SMART" id="SM00829"/>
    </source>
</evidence>
<organism evidence="3 4">
    <name type="scientific">Dactylosporangium salmoneum</name>
    <dbReference type="NCBI Taxonomy" id="53361"/>
    <lineage>
        <taxon>Bacteria</taxon>
        <taxon>Bacillati</taxon>
        <taxon>Actinomycetota</taxon>
        <taxon>Actinomycetes</taxon>
        <taxon>Micromonosporales</taxon>
        <taxon>Micromonosporaceae</taxon>
        <taxon>Dactylosporangium</taxon>
    </lineage>
</organism>
<sequence length="352" mass="37386">MAPVLRRRFRRPGPPTIDGMKAIVQERYGSSETLRLRDIDRPSPAAGEVLVRVRAAAVNARDWHIMRGDPMLARLAMPSDFGWTGPKRTVRGSDFAGVVEAVGPGVTTYAPGDEVYGDLREDDGAFAEYARVPLGNLARKPAGLTFAQAAAVPLAGTTALAALRDAGKVRPGQHVLVNGASGGVGTFAVQLAKVFGATVTGVCSTRNAELVAELGADHVVDYTREDFTRSGHRYDVLLDLVGNRSLRACRRALAADGRLVIAGGGVSGGGRPSLVGPMSLVIRANAARLRDKRIVPLSNVPPSPQSLATLREHLEAGEITPAVDRTFPLDRAAEAVRYLEIDHARAKVVITL</sequence>
<dbReference type="Proteomes" id="UP001501444">
    <property type="component" value="Unassembled WGS sequence"/>
</dbReference>
<evidence type="ECO:0000313" key="4">
    <source>
        <dbReference type="Proteomes" id="UP001501444"/>
    </source>
</evidence>
<proteinExistence type="predicted"/>
<protein>
    <submittedName>
        <fullName evidence="3">NAD(P)-dependent alcohol dehydrogenase</fullName>
    </submittedName>
</protein>
<dbReference type="InterPro" id="IPR020843">
    <property type="entry name" value="ER"/>
</dbReference>
<dbReference type="SUPFAM" id="SSF50129">
    <property type="entry name" value="GroES-like"/>
    <property type="match status" value="1"/>
</dbReference>